<dbReference type="AlphaFoldDB" id="A0A1G8SFI2"/>
<proteinExistence type="predicted"/>
<dbReference type="EMBL" id="FNFB01000001">
    <property type="protein sequence ID" value="SDJ27958.1"/>
    <property type="molecule type" value="Genomic_DNA"/>
</dbReference>
<gene>
    <name evidence="1" type="ORF">SAMN05421874_101294</name>
</gene>
<accession>A0A1G8SFI2</accession>
<keyword evidence="2" id="KW-1185">Reference proteome</keyword>
<dbReference type="Proteomes" id="UP000198683">
    <property type="component" value="Unassembled WGS sequence"/>
</dbReference>
<evidence type="ECO:0000313" key="2">
    <source>
        <dbReference type="Proteomes" id="UP000198683"/>
    </source>
</evidence>
<dbReference type="Gene3D" id="3.40.50.720">
    <property type="entry name" value="NAD(P)-binding Rossmann-like Domain"/>
    <property type="match status" value="1"/>
</dbReference>
<dbReference type="STRING" id="683260.SAMN05421874_101294"/>
<dbReference type="SUPFAM" id="SSF51735">
    <property type="entry name" value="NAD(P)-binding Rossmann-fold domains"/>
    <property type="match status" value="1"/>
</dbReference>
<evidence type="ECO:0000313" key="1">
    <source>
        <dbReference type="EMBL" id="SDJ27958.1"/>
    </source>
</evidence>
<protein>
    <recommendedName>
        <fullName evidence="3">Enoyl-(Acyl carrier protein) reductase</fullName>
    </recommendedName>
</protein>
<name>A0A1G8SFI2_9ACTN</name>
<reference evidence="1 2" key="1">
    <citation type="submission" date="2016-10" db="EMBL/GenBank/DDBJ databases">
        <authorList>
            <person name="de Groot N.N."/>
        </authorList>
    </citation>
    <scope>NUCLEOTIDE SEQUENCE [LARGE SCALE GENOMIC DNA]</scope>
    <source>
        <strain evidence="1 2">CGMCC 4.5681</strain>
    </source>
</reference>
<sequence>MLTGGTFAAPLAGGSLGALVNAGLEGFVRNAAAELPRGLRINVISPGWIRETLEHLGMDGSTGTPVADVAEAYVTVIEGADQGRTIVP</sequence>
<dbReference type="InterPro" id="IPR036291">
    <property type="entry name" value="NAD(P)-bd_dom_sf"/>
</dbReference>
<organism evidence="1 2">
    <name type="scientific">Nonomuraea maritima</name>
    <dbReference type="NCBI Taxonomy" id="683260"/>
    <lineage>
        <taxon>Bacteria</taxon>
        <taxon>Bacillati</taxon>
        <taxon>Actinomycetota</taxon>
        <taxon>Actinomycetes</taxon>
        <taxon>Streptosporangiales</taxon>
        <taxon>Streptosporangiaceae</taxon>
        <taxon>Nonomuraea</taxon>
    </lineage>
</organism>
<evidence type="ECO:0008006" key="3">
    <source>
        <dbReference type="Google" id="ProtNLM"/>
    </source>
</evidence>